<accession>A0A502C039</accession>
<comment type="caution">
    <text evidence="2">The sequence shown here is derived from an EMBL/GenBank/DDBJ whole genome shotgun (WGS) entry which is preliminary data.</text>
</comment>
<evidence type="ECO:0000313" key="2">
    <source>
        <dbReference type="EMBL" id="TPG05489.1"/>
    </source>
</evidence>
<keyword evidence="1" id="KW-0732">Signal</keyword>
<organism evidence="2 3">
    <name type="scientific">Rhodanobacter glycinis</name>
    <dbReference type="NCBI Taxonomy" id="582702"/>
    <lineage>
        <taxon>Bacteria</taxon>
        <taxon>Pseudomonadati</taxon>
        <taxon>Pseudomonadota</taxon>
        <taxon>Gammaproteobacteria</taxon>
        <taxon>Lysobacterales</taxon>
        <taxon>Rhodanobacteraceae</taxon>
        <taxon>Rhodanobacter</taxon>
    </lineage>
</organism>
<feature type="chain" id="PRO_5021411201" evidence="1">
    <location>
        <begin position="23"/>
        <end position="372"/>
    </location>
</feature>
<keyword evidence="3" id="KW-1185">Reference proteome</keyword>
<evidence type="ECO:0000256" key="1">
    <source>
        <dbReference type="SAM" id="SignalP"/>
    </source>
</evidence>
<feature type="signal peptide" evidence="1">
    <location>
        <begin position="1"/>
        <end position="22"/>
    </location>
</feature>
<proteinExistence type="predicted"/>
<dbReference type="RefSeq" id="WP_140654655.1">
    <property type="nucleotide sequence ID" value="NZ_RCZO01000010.1"/>
</dbReference>
<gene>
    <name evidence="2" type="ORF">EAH88_16180</name>
</gene>
<dbReference type="EMBL" id="RCZO01000010">
    <property type="protein sequence ID" value="TPG05489.1"/>
    <property type="molecule type" value="Genomic_DNA"/>
</dbReference>
<dbReference type="AlphaFoldDB" id="A0A502C039"/>
<name>A0A502C039_9GAMM</name>
<evidence type="ECO:0000313" key="3">
    <source>
        <dbReference type="Proteomes" id="UP000319486"/>
    </source>
</evidence>
<protein>
    <submittedName>
        <fullName evidence="2">Uncharacterized protein</fullName>
    </submittedName>
</protein>
<dbReference type="Proteomes" id="UP000319486">
    <property type="component" value="Unassembled WGS sequence"/>
</dbReference>
<sequence>MRVARLGAILFWLLAPSLGTPAAGQIAPRLTGSTVIDQLQTAQHDLAVRAAGLPHSSLGATSQRLASLADALRKTLGSDAAKPIEIIAADARANAYRAYAVVQRTQAYLEASKGCLDADANAMADALATTVELVAGGTGSAKLQPVINGVETPDHRPLFVLRNSGKDTAFALVGVNLFDAQCEDPVVTATDGQGQRQNVQPSVTGVLPNRIELTLADASQLQSGSYVLHVVSRLKAFLVGCAVQPEAVATLQVAAPAKMSVSYALTATCSTPGGGQVVEQVLPAITGTMPEVSGSGTVSQRIALQGCAEPVSYAISAKVTFGDGHNASIGPISQIASAGITAGLPGGLSLSWDPSVRALFVRPAANSCKGVY</sequence>
<reference evidence="2 3" key="1">
    <citation type="journal article" date="2019" name="Environ. Microbiol.">
        <title>Species interactions and distinct microbial communities in high Arctic permafrost affected cryosols are associated with the CH4 and CO2 gas fluxes.</title>
        <authorList>
            <person name="Altshuler I."/>
            <person name="Hamel J."/>
            <person name="Turney S."/>
            <person name="Magnuson E."/>
            <person name="Levesque R."/>
            <person name="Greer C."/>
            <person name="Whyte L.G."/>
        </authorList>
    </citation>
    <scope>NUCLEOTIDE SEQUENCE [LARGE SCALE GENOMIC DNA]</scope>
    <source>
        <strain evidence="2 3">S13Y</strain>
    </source>
</reference>